<dbReference type="EMBL" id="SLWX01000002">
    <property type="protein sequence ID" value="TCO77682.1"/>
    <property type="molecule type" value="Genomic_DNA"/>
</dbReference>
<feature type="binding site" description="axial binding residue" evidence="20">
    <location>
        <position position="226"/>
    </location>
    <ligand>
        <name>heme c</name>
        <dbReference type="ChEBI" id="CHEBI:61717"/>
        <label>2</label>
    </ligand>
    <ligandPart>
        <name>Fe</name>
        <dbReference type="ChEBI" id="CHEBI:18248"/>
    </ligandPart>
</feature>
<keyword evidence="12 19" id="KW-0375">Hydrogen ion transport</keyword>
<dbReference type="GO" id="GO:0006119">
    <property type="term" value="P:oxidative phosphorylation"/>
    <property type="evidence" value="ECO:0007669"/>
    <property type="project" value="UniProtKB-UniPathway"/>
</dbReference>
<keyword evidence="8 19" id="KW-0679">Respiratory chain</keyword>
<evidence type="ECO:0000256" key="11">
    <source>
        <dbReference type="ARBA" id="ARBA00022737"/>
    </source>
</evidence>
<dbReference type="RefSeq" id="WP_117314567.1">
    <property type="nucleotide sequence ID" value="NZ_QQSW01000001.1"/>
</dbReference>
<keyword evidence="18 19" id="KW-0472">Membrane</keyword>
<organism evidence="24 25">
    <name type="scientific">Chromatocurvus halotolerans</name>
    <dbReference type="NCBI Taxonomy" id="1132028"/>
    <lineage>
        <taxon>Bacteria</taxon>
        <taxon>Pseudomonadati</taxon>
        <taxon>Pseudomonadota</taxon>
        <taxon>Gammaproteobacteria</taxon>
        <taxon>Cellvibrionales</taxon>
        <taxon>Halieaceae</taxon>
        <taxon>Chromatocurvus</taxon>
    </lineage>
</organism>
<comment type="subunit">
    <text evidence="19">Component of the cbb3-type cytochrome c oxidase.</text>
</comment>
<keyword evidence="10 19" id="KW-0479">Metal-binding</keyword>
<evidence type="ECO:0000256" key="16">
    <source>
        <dbReference type="ARBA" id="ARBA00023004"/>
    </source>
</evidence>
<comment type="subcellular location">
    <subcellularLocation>
        <location evidence="1 19">Cell inner membrane</location>
    </subcellularLocation>
</comment>
<comment type="pathway">
    <text evidence="2 19">Energy metabolism; oxidative phosphorylation.</text>
</comment>
<dbReference type="AlphaFoldDB" id="A0A4R2KX98"/>
<keyword evidence="14 22" id="KW-1133">Transmembrane helix</keyword>
<comment type="cofactor">
    <cofactor evidence="19 21">
        <name>heme c</name>
        <dbReference type="ChEBI" id="CHEBI:61717"/>
    </cofactor>
    <text evidence="19 21">Binds 2 heme C groups per subunit.</text>
</comment>
<evidence type="ECO:0000256" key="2">
    <source>
        <dbReference type="ARBA" id="ARBA00004673"/>
    </source>
</evidence>
<comment type="caution">
    <text evidence="24">The sequence shown here is derived from an EMBL/GenBank/DDBJ whole genome shotgun (WGS) entry which is preliminary data.</text>
</comment>
<keyword evidence="25" id="KW-1185">Reference proteome</keyword>
<dbReference type="Pfam" id="PF13442">
    <property type="entry name" value="Cytochrome_CBB3"/>
    <property type="match status" value="2"/>
</dbReference>
<keyword evidence="6 19" id="KW-0997">Cell inner membrane</keyword>
<comment type="similarity">
    <text evidence="3 19">Belongs to the CcoP / FixP family.</text>
</comment>
<accession>A0A4R2KX98</accession>
<keyword evidence="16 19" id="KW-0408">Iron</keyword>
<dbReference type="InterPro" id="IPR009056">
    <property type="entry name" value="Cyt_c-like_dom"/>
</dbReference>
<evidence type="ECO:0000256" key="19">
    <source>
        <dbReference type="PIRNR" id="PIRNR000006"/>
    </source>
</evidence>
<sequence length="291" mass="32500">MTTFWSSWIIVLTIVTIAGLVWILFANRKQPKEIDQTTGHSHDGIEEYDNPLPAWWFAMFVITIVWGIGYLIFYPGMGNFKGVLGWTQIEQHDEEVAAAEAQFRAMRDRYLALPVEEIAQDSKVMRMGQRLYSNNCSQCHGLDARGAYGFPNLADEDWLWGGTPDAIKHTLVNGRNAAMPAWRDILGDDGIAETTEYVLSLNRRSADPEKAKLGEKHFQTYCVACHGAEGKGNVAMGAPNLTNGIWLYGGTEEQIAHTLRVGRNGKMPAYGENLTEDKIHILTAYIYGLGN</sequence>
<dbReference type="Gene3D" id="1.10.760.10">
    <property type="entry name" value="Cytochrome c-like domain"/>
    <property type="match status" value="2"/>
</dbReference>
<evidence type="ECO:0000256" key="7">
    <source>
        <dbReference type="ARBA" id="ARBA00022617"/>
    </source>
</evidence>
<evidence type="ECO:0000256" key="15">
    <source>
        <dbReference type="ARBA" id="ARBA00023002"/>
    </source>
</evidence>
<feature type="domain" description="Cytochrome c" evidence="23">
    <location>
        <begin position="209"/>
        <end position="290"/>
    </location>
</feature>
<evidence type="ECO:0000313" key="25">
    <source>
        <dbReference type="Proteomes" id="UP000294980"/>
    </source>
</evidence>
<dbReference type="GO" id="GO:0016491">
    <property type="term" value="F:oxidoreductase activity"/>
    <property type="evidence" value="ECO:0007669"/>
    <property type="project" value="UniProtKB-KW"/>
</dbReference>
<dbReference type="GO" id="GO:0005506">
    <property type="term" value="F:iron ion binding"/>
    <property type="evidence" value="ECO:0007669"/>
    <property type="project" value="InterPro"/>
</dbReference>
<dbReference type="PROSITE" id="PS51007">
    <property type="entry name" value="CYTC"/>
    <property type="match status" value="2"/>
</dbReference>
<name>A0A4R2KX98_9GAMM</name>
<evidence type="ECO:0000256" key="18">
    <source>
        <dbReference type="ARBA" id="ARBA00023136"/>
    </source>
</evidence>
<dbReference type="InterPro" id="IPR038414">
    <property type="entry name" value="CcoP_N_sf"/>
</dbReference>
<keyword evidence="17 19" id="KW-0406">Ion transport</keyword>
<dbReference type="GO" id="GO:1902600">
    <property type="term" value="P:proton transmembrane transport"/>
    <property type="evidence" value="ECO:0007669"/>
    <property type="project" value="UniProtKB-KW"/>
</dbReference>
<dbReference type="NCBIfam" id="TIGR00782">
    <property type="entry name" value="ccoP"/>
    <property type="match status" value="1"/>
</dbReference>
<dbReference type="GO" id="GO:0020037">
    <property type="term" value="F:heme binding"/>
    <property type="evidence" value="ECO:0007669"/>
    <property type="project" value="InterPro"/>
</dbReference>
<evidence type="ECO:0000256" key="14">
    <source>
        <dbReference type="ARBA" id="ARBA00022989"/>
    </source>
</evidence>
<evidence type="ECO:0000256" key="1">
    <source>
        <dbReference type="ARBA" id="ARBA00004533"/>
    </source>
</evidence>
<evidence type="ECO:0000256" key="8">
    <source>
        <dbReference type="ARBA" id="ARBA00022660"/>
    </source>
</evidence>
<feature type="binding site" description="covalent" evidence="21">
    <location>
        <position position="136"/>
    </location>
    <ligand>
        <name>heme c</name>
        <dbReference type="ChEBI" id="CHEBI:61717"/>
        <label>1</label>
    </ligand>
</feature>
<gene>
    <name evidence="24" type="ORF">EV688_102139</name>
</gene>
<evidence type="ECO:0000313" key="24">
    <source>
        <dbReference type="EMBL" id="TCO77682.1"/>
    </source>
</evidence>
<keyword evidence="4 19" id="KW-0813">Transport</keyword>
<dbReference type="OrthoDB" id="9811281at2"/>
<feature type="binding site" description="axial binding residue" evidence="20">
    <location>
        <position position="267"/>
    </location>
    <ligand>
        <name>heme c</name>
        <dbReference type="ChEBI" id="CHEBI:61717"/>
        <label>1</label>
    </ligand>
    <ligandPart>
        <name>Fe</name>
        <dbReference type="ChEBI" id="CHEBI:18248"/>
    </ligandPart>
</feature>
<feature type="binding site" description="axial binding residue" evidence="20">
    <location>
        <position position="179"/>
    </location>
    <ligand>
        <name>heme c</name>
        <dbReference type="ChEBI" id="CHEBI:61717"/>
        <label>2</label>
    </ligand>
    <ligandPart>
        <name>Fe</name>
        <dbReference type="ChEBI" id="CHEBI:18248"/>
    </ligandPart>
</feature>
<dbReference type="InterPro" id="IPR008168">
    <property type="entry name" value="Cyt_C_IC"/>
</dbReference>
<dbReference type="GO" id="GO:0009055">
    <property type="term" value="F:electron transfer activity"/>
    <property type="evidence" value="ECO:0007669"/>
    <property type="project" value="InterPro"/>
</dbReference>
<feature type="domain" description="Cytochrome c" evidence="23">
    <location>
        <begin position="123"/>
        <end position="202"/>
    </location>
</feature>
<keyword evidence="5 19" id="KW-1003">Cell membrane</keyword>
<dbReference type="PANTHER" id="PTHR33751:SF1">
    <property type="entry name" value="CBB3-TYPE CYTOCHROME C OXIDASE SUBUNIT FIXP"/>
    <property type="match status" value="1"/>
</dbReference>
<protein>
    <recommendedName>
        <fullName evidence="19">Cbb3-type cytochrome c oxidase subunit</fullName>
    </recommendedName>
</protein>
<dbReference type="Gene3D" id="6.10.280.130">
    <property type="match status" value="1"/>
</dbReference>
<dbReference type="InterPro" id="IPR050597">
    <property type="entry name" value="Cytochrome_c_Oxidase_Subunit"/>
</dbReference>
<dbReference type="PIRSF" id="PIRSF000006">
    <property type="entry name" value="Cbb3-Cox_fixP"/>
    <property type="match status" value="1"/>
</dbReference>
<proteinExistence type="inferred from homology"/>
<evidence type="ECO:0000256" key="21">
    <source>
        <dbReference type="PIRSR" id="PIRSR000006-2"/>
    </source>
</evidence>
<evidence type="ECO:0000259" key="23">
    <source>
        <dbReference type="PROSITE" id="PS51007"/>
    </source>
</evidence>
<keyword evidence="7 19" id="KW-0349">Heme</keyword>
<keyword evidence="15 19" id="KW-0560">Oxidoreductase</keyword>
<keyword evidence="13 19" id="KW-0249">Electron transport</keyword>
<evidence type="ECO:0000256" key="6">
    <source>
        <dbReference type="ARBA" id="ARBA00022519"/>
    </source>
</evidence>
<dbReference type="SUPFAM" id="SSF46626">
    <property type="entry name" value="Cytochrome c"/>
    <property type="match status" value="2"/>
</dbReference>
<feature type="binding site" description="covalent" evidence="21">
    <location>
        <position position="222"/>
    </location>
    <ligand>
        <name>heme c</name>
        <dbReference type="ChEBI" id="CHEBI:61717"/>
        <label>2</label>
    </ligand>
</feature>
<feature type="binding site" description="covalent" evidence="21">
    <location>
        <position position="139"/>
    </location>
    <ligand>
        <name>heme c</name>
        <dbReference type="ChEBI" id="CHEBI:61717"/>
        <label>1</label>
    </ligand>
</feature>
<dbReference type="Proteomes" id="UP000294980">
    <property type="component" value="Unassembled WGS sequence"/>
</dbReference>
<dbReference type="PRINTS" id="PR00605">
    <property type="entry name" value="CYTCHROMECIC"/>
</dbReference>
<evidence type="ECO:0000256" key="5">
    <source>
        <dbReference type="ARBA" id="ARBA00022475"/>
    </source>
</evidence>
<dbReference type="GO" id="GO:0005886">
    <property type="term" value="C:plasma membrane"/>
    <property type="evidence" value="ECO:0007669"/>
    <property type="project" value="UniProtKB-SubCell"/>
</dbReference>
<dbReference type="Pfam" id="PF14715">
    <property type="entry name" value="FixP_N"/>
    <property type="match status" value="1"/>
</dbReference>
<keyword evidence="11" id="KW-0677">Repeat</keyword>
<evidence type="ECO:0000256" key="12">
    <source>
        <dbReference type="ARBA" id="ARBA00022781"/>
    </source>
</evidence>
<evidence type="ECO:0000256" key="9">
    <source>
        <dbReference type="ARBA" id="ARBA00022692"/>
    </source>
</evidence>
<evidence type="ECO:0000256" key="17">
    <source>
        <dbReference type="ARBA" id="ARBA00023065"/>
    </source>
</evidence>
<evidence type="ECO:0000256" key="4">
    <source>
        <dbReference type="ARBA" id="ARBA00022448"/>
    </source>
</evidence>
<comment type="function">
    <text evidence="19">C-type cytochrome. Part of the cbb3-type cytochrome c oxidase complex.</text>
</comment>
<reference evidence="24 25" key="1">
    <citation type="submission" date="2019-03" db="EMBL/GenBank/DDBJ databases">
        <title>Genomic Encyclopedia of Type Strains, Phase IV (KMG-IV): sequencing the most valuable type-strain genomes for metagenomic binning, comparative biology and taxonomic classification.</title>
        <authorList>
            <person name="Goeker M."/>
        </authorList>
    </citation>
    <scope>NUCLEOTIDE SEQUENCE [LARGE SCALE GENOMIC DNA]</scope>
    <source>
        <strain evidence="24 25">DSM 23344</strain>
    </source>
</reference>
<evidence type="ECO:0000256" key="3">
    <source>
        <dbReference type="ARBA" id="ARBA00006113"/>
    </source>
</evidence>
<feature type="binding site" description="covalent" evidence="21">
    <location>
        <position position="225"/>
    </location>
    <ligand>
        <name>heme c</name>
        <dbReference type="ChEBI" id="CHEBI:61717"/>
        <label>2</label>
    </ligand>
</feature>
<dbReference type="InterPro" id="IPR032858">
    <property type="entry name" value="CcoP_N"/>
</dbReference>
<dbReference type="InterPro" id="IPR036909">
    <property type="entry name" value="Cyt_c-like_dom_sf"/>
</dbReference>
<evidence type="ECO:0000256" key="10">
    <source>
        <dbReference type="ARBA" id="ARBA00022723"/>
    </source>
</evidence>
<evidence type="ECO:0000256" key="20">
    <source>
        <dbReference type="PIRSR" id="PIRSR000006-1"/>
    </source>
</evidence>
<feature type="transmembrane region" description="Helical" evidence="22">
    <location>
        <begin position="54"/>
        <end position="73"/>
    </location>
</feature>
<dbReference type="PANTHER" id="PTHR33751">
    <property type="entry name" value="CBB3-TYPE CYTOCHROME C OXIDASE SUBUNIT FIXP"/>
    <property type="match status" value="1"/>
</dbReference>
<evidence type="ECO:0000256" key="13">
    <source>
        <dbReference type="ARBA" id="ARBA00022982"/>
    </source>
</evidence>
<dbReference type="InterPro" id="IPR004678">
    <property type="entry name" value="Cyt_c_oxidase_cbb3_su3"/>
</dbReference>
<feature type="binding site" description="axial binding residue" evidence="20">
    <location>
        <position position="140"/>
    </location>
    <ligand>
        <name>heme c</name>
        <dbReference type="ChEBI" id="CHEBI:61717"/>
        <label>1</label>
    </ligand>
    <ligandPart>
        <name>Fe</name>
        <dbReference type="ChEBI" id="CHEBI:18248"/>
    </ligandPart>
</feature>
<keyword evidence="9 22" id="KW-0812">Transmembrane</keyword>
<evidence type="ECO:0000256" key="22">
    <source>
        <dbReference type="SAM" id="Phobius"/>
    </source>
</evidence>
<dbReference type="UniPathway" id="UPA00705"/>
<feature type="transmembrane region" description="Helical" evidence="22">
    <location>
        <begin position="7"/>
        <end position="25"/>
    </location>
</feature>